<name>A0ABS3VS59_MICEH</name>
<keyword evidence="1" id="KW-0966">Cell projection</keyword>
<keyword evidence="1" id="KW-0969">Cilium</keyword>
<gene>
    <name evidence="1" type="ORF">GSF22_15355</name>
</gene>
<organism evidence="1 2">
    <name type="scientific">Micromonospora echinofusca</name>
    <dbReference type="NCBI Taxonomy" id="47858"/>
    <lineage>
        <taxon>Bacteria</taxon>
        <taxon>Bacillati</taxon>
        <taxon>Actinomycetota</taxon>
        <taxon>Actinomycetes</taxon>
        <taxon>Micromonosporales</taxon>
        <taxon>Micromonosporaceae</taxon>
        <taxon>Micromonospora</taxon>
    </lineage>
</organism>
<feature type="non-terminal residue" evidence="1">
    <location>
        <position position="1"/>
    </location>
</feature>
<accession>A0ABS3VS59</accession>
<protein>
    <submittedName>
        <fullName evidence="1">Flagellar biosynthesis protein FlgA</fullName>
    </submittedName>
</protein>
<keyword evidence="1" id="KW-0282">Flagellum</keyword>
<evidence type="ECO:0000313" key="1">
    <source>
        <dbReference type="EMBL" id="MBO4207376.1"/>
    </source>
</evidence>
<reference evidence="1 2" key="1">
    <citation type="submission" date="2019-12" db="EMBL/GenBank/DDBJ databases">
        <title>Whole genome sequencing of endophytic Actinobacterium Micromonospora sp. MPMI6T.</title>
        <authorList>
            <person name="Evv R."/>
            <person name="Podile A.R."/>
        </authorList>
    </citation>
    <scope>NUCLEOTIDE SEQUENCE [LARGE SCALE GENOMIC DNA]</scope>
    <source>
        <strain evidence="1 2">MPMI6</strain>
    </source>
</reference>
<proteinExistence type="predicted"/>
<comment type="caution">
    <text evidence="1">The sequence shown here is derived from an EMBL/GenBank/DDBJ whole genome shotgun (WGS) entry which is preliminary data.</text>
</comment>
<dbReference type="EMBL" id="WVUH01000120">
    <property type="protein sequence ID" value="MBO4207376.1"/>
    <property type="molecule type" value="Genomic_DNA"/>
</dbReference>
<keyword evidence="2" id="KW-1185">Reference proteome</keyword>
<sequence>PVRLAEPAALAVVRPGHRVDLLAVPPSSTGEPLLLAPRALVLDVLDQPGTVGVDGAALYLALDPGQAERVISLPEGSRLAVVVRG</sequence>
<evidence type="ECO:0000313" key="2">
    <source>
        <dbReference type="Proteomes" id="UP000823521"/>
    </source>
</evidence>
<dbReference type="Proteomes" id="UP000823521">
    <property type="component" value="Unassembled WGS sequence"/>
</dbReference>